<gene>
    <name evidence="1" type="ORF">GCM10022210_22980</name>
</gene>
<accession>A0ABP7PX67</accession>
<keyword evidence="2" id="KW-1185">Reference proteome</keyword>
<sequence>MPLQITGVHKMSNEFENPYLAINSLMWIDDTTQNRGITTREVLFDWINDNGLAYIIDDEGNKFKLLTAITKSGFKYVKTVLDETKHDRLLSLVTLK</sequence>
<reference evidence="2" key="1">
    <citation type="journal article" date="2019" name="Int. J. Syst. Evol. Microbiol.">
        <title>The Global Catalogue of Microorganisms (GCM) 10K type strain sequencing project: providing services to taxonomists for standard genome sequencing and annotation.</title>
        <authorList>
            <consortium name="The Broad Institute Genomics Platform"/>
            <consortium name="The Broad Institute Genome Sequencing Center for Infectious Disease"/>
            <person name="Wu L."/>
            <person name="Ma J."/>
        </authorList>
    </citation>
    <scope>NUCLEOTIDE SEQUENCE [LARGE SCALE GENOMIC DNA]</scope>
    <source>
        <strain evidence="2">JCM 16601</strain>
    </source>
</reference>
<dbReference type="EMBL" id="BAAAZC010000017">
    <property type="protein sequence ID" value="GAA3972574.1"/>
    <property type="molecule type" value="Genomic_DNA"/>
</dbReference>
<proteinExistence type="predicted"/>
<protein>
    <submittedName>
        <fullName evidence="1">Uncharacterized protein</fullName>
    </submittedName>
</protein>
<evidence type="ECO:0000313" key="2">
    <source>
        <dbReference type="Proteomes" id="UP001500742"/>
    </source>
</evidence>
<evidence type="ECO:0000313" key="1">
    <source>
        <dbReference type="EMBL" id="GAA3972574.1"/>
    </source>
</evidence>
<comment type="caution">
    <text evidence="1">The sequence shown here is derived from an EMBL/GenBank/DDBJ whole genome shotgun (WGS) entry which is preliminary data.</text>
</comment>
<dbReference type="RefSeq" id="WP_259096463.1">
    <property type="nucleotide sequence ID" value="NZ_BAAAZC010000017.1"/>
</dbReference>
<organism evidence="1 2">
    <name type="scientific">Mucilaginibacter dorajii</name>
    <dbReference type="NCBI Taxonomy" id="692994"/>
    <lineage>
        <taxon>Bacteria</taxon>
        <taxon>Pseudomonadati</taxon>
        <taxon>Bacteroidota</taxon>
        <taxon>Sphingobacteriia</taxon>
        <taxon>Sphingobacteriales</taxon>
        <taxon>Sphingobacteriaceae</taxon>
        <taxon>Mucilaginibacter</taxon>
    </lineage>
</organism>
<dbReference type="Proteomes" id="UP001500742">
    <property type="component" value="Unassembled WGS sequence"/>
</dbReference>
<name>A0ABP7PX67_9SPHI</name>